<accession>A0A0A8L1F5</accession>
<sequence length="316" mass="36501">MVTGGFDGGLDIMVINTPASTSSTEHITVMIGSVTSELLANHRTGNEDPTQNYNMVQCVGHISTLNQTLLNKITAEIVQSMLKPTLEFDEILMESFMYPRGMESLLHKYRFENTDDMKERDCDFDIQDIGHAQILEIVHLRRIILDTQSKCKRPDQPDFIQHVQQSLHSVESLMYDLLKRLSVYMEVPSCSRLYNGILSKQLPNFKEFFLRFKTFHTITNSLFETAMKTGQNPSKYFNVEITLSDTITKFMNSNEKWMHQMLLESSSLQEFRMTLSGNDKIDESTLQPSSKVTRSSSFKKFNQERKNRLRISHRSL</sequence>
<evidence type="ECO:0000313" key="3">
    <source>
        <dbReference type="Proteomes" id="UP000031516"/>
    </source>
</evidence>
<dbReference type="EMBL" id="CCBQ010000011">
    <property type="protein sequence ID" value="CDO92039.1"/>
    <property type="molecule type" value="Genomic_DNA"/>
</dbReference>
<organism evidence="2 3">
    <name type="scientific">Kluyveromyces dobzhanskii CBS 2104</name>
    <dbReference type="NCBI Taxonomy" id="1427455"/>
    <lineage>
        <taxon>Eukaryota</taxon>
        <taxon>Fungi</taxon>
        <taxon>Dikarya</taxon>
        <taxon>Ascomycota</taxon>
        <taxon>Saccharomycotina</taxon>
        <taxon>Saccharomycetes</taxon>
        <taxon>Saccharomycetales</taxon>
        <taxon>Saccharomycetaceae</taxon>
        <taxon>Kluyveromyces</taxon>
    </lineage>
</organism>
<keyword evidence="3" id="KW-1185">Reference proteome</keyword>
<dbReference type="Proteomes" id="UP000031516">
    <property type="component" value="Unassembled WGS sequence"/>
</dbReference>
<evidence type="ECO:0000256" key="1">
    <source>
        <dbReference type="SAM" id="MobiDB-lite"/>
    </source>
</evidence>
<evidence type="ECO:0000313" key="2">
    <source>
        <dbReference type="EMBL" id="CDO92039.1"/>
    </source>
</evidence>
<gene>
    <name evidence="2" type="ORF">KLDO_g368</name>
</gene>
<name>A0A0A8L1F5_9SACH</name>
<protein>
    <submittedName>
        <fullName evidence="2">WGS project CCBQ000000000 data, contig 00105</fullName>
    </submittedName>
</protein>
<feature type="region of interest" description="Disordered" evidence="1">
    <location>
        <begin position="296"/>
        <end position="316"/>
    </location>
</feature>
<comment type="caution">
    <text evidence="2">The sequence shown here is derived from an EMBL/GenBank/DDBJ whole genome shotgun (WGS) entry which is preliminary data.</text>
</comment>
<dbReference type="OrthoDB" id="4067935at2759"/>
<dbReference type="AlphaFoldDB" id="A0A0A8L1F5"/>
<feature type="compositionally biased region" description="Basic residues" evidence="1">
    <location>
        <begin position="307"/>
        <end position="316"/>
    </location>
</feature>
<proteinExistence type="predicted"/>
<reference evidence="2 3" key="1">
    <citation type="submission" date="2014-03" db="EMBL/GenBank/DDBJ databases">
        <title>The genome of Kluyveromyces dobzhanskii.</title>
        <authorList>
            <person name="Nystedt B."/>
            <person name="Astrom S."/>
        </authorList>
    </citation>
    <scope>NUCLEOTIDE SEQUENCE [LARGE SCALE GENOMIC DNA]</scope>
    <source>
        <strain evidence="2 3">CBS 2104</strain>
    </source>
</reference>